<evidence type="ECO:0000259" key="6">
    <source>
        <dbReference type="Pfam" id="PF13720"/>
    </source>
</evidence>
<evidence type="ECO:0000313" key="8">
    <source>
        <dbReference type="EMBL" id="KYG64352.1"/>
    </source>
</evidence>
<keyword evidence="1" id="KW-0444">Lipid biosynthesis</keyword>
<keyword evidence="4" id="KW-0443">Lipid metabolism</keyword>
<dbReference type="GO" id="GO:0009245">
    <property type="term" value="P:lipid A biosynthetic process"/>
    <property type="evidence" value="ECO:0007669"/>
    <property type="project" value="UniProtKB-KW"/>
</dbReference>
<reference evidence="9 10" key="1">
    <citation type="submission" date="2016-03" db="EMBL/GenBank/DDBJ databases">
        <authorList>
            <person name="Ploux O."/>
        </authorList>
    </citation>
    <scope>NUCLEOTIDE SEQUENCE [LARGE SCALE GENOMIC DNA]</scope>
    <source>
        <strain evidence="7 9">BER2</strain>
        <strain evidence="8 10">EC13</strain>
    </source>
</reference>
<evidence type="ECO:0000256" key="5">
    <source>
        <dbReference type="ARBA" id="ARBA00023315"/>
    </source>
</evidence>
<dbReference type="Proteomes" id="UP000075799">
    <property type="component" value="Unassembled WGS sequence"/>
</dbReference>
<dbReference type="Proteomes" id="UP000075391">
    <property type="component" value="Unassembled WGS sequence"/>
</dbReference>
<dbReference type="Pfam" id="PF13720">
    <property type="entry name" value="Acetyltransf_11"/>
    <property type="match status" value="1"/>
</dbReference>
<dbReference type="InterPro" id="IPR029098">
    <property type="entry name" value="Acetyltransf_C"/>
</dbReference>
<dbReference type="RefSeq" id="WP_063208430.1">
    <property type="nucleotide sequence ID" value="NZ_CP168967.1"/>
</dbReference>
<evidence type="ECO:0000313" key="7">
    <source>
        <dbReference type="EMBL" id="KYG60310.1"/>
    </source>
</evidence>
<dbReference type="PANTHER" id="PTHR43480:SF1">
    <property type="entry name" value="ACYL-[ACYL-CARRIER-PROTEIN]--UDP-N-ACETYLGLUCOSAMINE O-ACYLTRANSFERASE, MITOCHONDRIAL-RELATED"/>
    <property type="match status" value="1"/>
</dbReference>
<evidence type="ECO:0000256" key="2">
    <source>
        <dbReference type="ARBA" id="ARBA00022556"/>
    </source>
</evidence>
<accession>A0A150WBM6</accession>
<organism evidence="7 9">
    <name type="scientific">Bdellovibrio bacteriovorus</name>
    <dbReference type="NCBI Taxonomy" id="959"/>
    <lineage>
        <taxon>Bacteria</taxon>
        <taxon>Pseudomonadati</taxon>
        <taxon>Bdellovibrionota</taxon>
        <taxon>Bdellovibrionia</taxon>
        <taxon>Bdellovibrionales</taxon>
        <taxon>Pseudobdellovibrionaceae</taxon>
        <taxon>Bdellovibrio</taxon>
    </lineage>
</organism>
<protein>
    <submittedName>
        <fullName evidence="7">Acyl-[acyl-carrier-protein]--UDP-N-acetylglucosamine O-acyltransferase</fullName>
    </submittedName>
</protein>
<dbReference type="Gene3D" id="2.160.10.10">
    <property type="entry name" value="Hexapeptide repeat proteins"/>
    <property type="match status" value="1"/>
</dbReference>
<dbReference type="InterPro" id="IPR037157">
    <property type="entry name" value="Acetyltransf_C_sf"/>
</dbReference>
<evidence type="ECO:0000313" key="9">
    <source>
        <dbReference type="Proteomes" id="UP000075391"/>
    </source>
</evidence>
<dbReference type="PANTHER" id="PTHR43480">
    <property type="entry name" value="ACYL-[ACYL-CARRIER-PROTEIN]--UDP-N-ACETYLGLUCOSAMINE O-ACYLTRANSFERASE"/>
    <property type="match status" value="1"/>
</dbReference>
<dbReference type="InterPro" id="IPR011004">
    <property type="entry name" value="Trimer_LpxA-like_sf"/>
</dbReference>
<dbReference type="OrthoDB" id="5289768at2"/>
<evidence type="ECO:0000313" key="10">
    <source>
        <dbReference type="Proteomes" id="UP000075799"/>
    </source>
</evidence>
<gene>
    <name evidence="7" type="ORF">AZI85_12610</name>
    <name evidence="8" type="ORF">AZI87_14060</name>
</gene>
<evidence type="ECO:0000256" key="3">
    <source>
        <dbReference type="ARBA" id="ARBA00022679"/>
    </source>
</evidence>
<dbReference type="AlphaFoldDB" id="A0A150WBM6"/>
<comment type="caution">
    <text evidence="7">The sequence shown here is derived from an EMBL/GenBank/DDBJ whole genome shotgun (WGS) entry which is preliminary data.</text>
</comment>
<name>A0A150WBM6_BDEBC</name>
<dbReference type="EMBL" id="LUKF01000020">
    <property type="protein sequence ID" value="KYG60310.1"/>
    <property type="molecule type" value="Genomic_DNA"/>
</dbReference>
<keyword evidence="2" id="KW-0441">Lipid A biosynthesis</keyword>
<proteinExistence type="predicted"/>
<dbReference type="GO" id="GO:0016020">
    <property type="term" value="C:membrane"/>
    <property type="evidence" value="ECO:0007669"/>
    <property type="project" value="GOC"/>
</dbReference>
<dbReference type="Pfam" id="PF00132">
    <property type="entry name" value="Hexapep"/>
    <property type="match status" value="2"/>
</dbReference>
<dbReference type="SUPFAM" id="SSF51161">
    <property type="entry name" value="Trimeric LpxA-like enzymes"/>
    <property type="match status" value="1"/>
</dbReference>
<dbReference type="EMBL" id="LUKD01000006">
    <property type="protein sequence ID" value="KYG64352.1"/>
    <property type="molecule type" value="Genomic_DNA"/>
</dbReference>
<dbReference type="NCBIfam" id="TIGR01852">
    <property type="entry name" value="lipid_A_lpxA"/>
    <property type="match status" value="1"/>
</dbReference>
<dbReference type="PIRSF" id="PIRSF000456">
    <property type="entry name" value="UDP-GlcNAc_acltr"/>
    <property type="match status" value="1"/>
</dbReference>
<keyword evidence="3 7" id="KW-0808">Transferase</keyword>
<dbReference type="Gene3D" id="1.20.1180.10">
    <property type="entry name" value="Udp N-acetylglucosamine O-acyltransferase, C-terminal domain"/>
    <property type="match status" value="1"/>
</dbReference>
<dbReference type="InterPro" id="IPR001451">
    <property type="entry name" value="Hexapep"/>
</dbReference>
<dbReference type="NCBIfam" id="NF003657">
    <property type="entry name" value="PRK05289.1"/>
    <property type="match status" value="1"/>
</dbReference>
<sequence length="274" mass="29441">MANYKVHPSSVISPEAEIADDVEIGPYCLIQGKVKIGKGTLVEGHVTLGSRHGILEIGENNHFSPGAVIGGPPQDVSYKGEPTKLVIGKNNTFREFTTVNIGTPKGGGVTSIGDNCLLMAYTHIGHDCHIANNVVIVNGCHLGGHCEIEENVTIGGVSALNQFTKVGRGAFIAGSSIVNKDILPFSRAQGNYATIRATNKIGLSRKGFPREEVANVHKAIRIIIMGSHTVDEGIERIKQECVMSPNIEYFINFIKSSKRGIAVDRSPKGWQDDD</sequence>
<dbReference type="InterPro" id="IPR010137">
    <property type="entry name" value="Lipid_A_LpxA"/>
</dbReference>
<feature type="domain" description="UDP N-acetylglucosamine O-acyltransferase C-terminal" evidence="6">
    <location>
        <begin position="181"/>
        <end position="261"/>
    </location>
</feature>
<dbReference type="GO" id="GO:0008780">
    <property type="term" value="F:acyl-[acyl-carrier-protein]-UDP-N-acetylglucosamine O-acyltransferase activity"/>
    <property type="evidence" value="ECO:0007669"/>
    <property type="project" value="InterPro"/>
</dbReference>
<evidence type="ECO:0000256" key="1">
    <source>
        <dbReference type="ARBA" id="ARBA00022516"/>
    </source>
</evidence>
<dbReference type="CDD" id="cd03351">
    <property type="entry name" value="LbH_UDP-GlcNAc_AT"/>
    <property type="match status" value="1"/>
</dbReference>
<evidence type="ECO:0000256" key="4">
    <source>
        <dbReference type="ARBA" id="ARBA00023098"/>
    </source>
</evidence>
<keyword evidence="5 7" id="KW-0012">Acyltransferase</keyword>